<comment type="caution">
    <text evidence="2">The sequence shown here is derived from an EMBL/GenBank/DDBJ whole genome shotgun (WGS) entry which is preliminary data.</text>
</comment>
<dbReference type="EMBL" id="LGRB01000008">
    <property type="protein sequence ID" value="OCT52563.1"/>
    <property type="molecule type" value="Genomic_DNA"/>
</dbReference>
<evidence type="ECO:0000313" key="2">
    <source>
        <dbReference type="EMBL" id="OCT52563.1"/>
    </source>
</evidence>
<dbReference type="VEuPathDB" id="FungiDB:CLCR_10964"/>
<keyword evidence="3" id="KW-1185">Reference proteome</keyword>
<sequence>MALAAPAEWLYALATVSWSLTIAFNIYTTPIVTKINSARDQAEIEQMAPKQCGKWTPTPESPECTDYIAPDQDEGTGSGRSSLDDIENDKRGNDKLGSLDSQPGSLHGNTEYCSNDGHNAYGLSPPTRARAWTQSISTYSAPKRGQ</sequence>
<feature type="compositionally biased region" description="Polar residues" evidence="1">
    <location>
        <begin position="99"/>
        <end position="117"/>
    </location>
</feature>
<protein>
    <submittedName>
        <fullName evidence="2">Uncharacterized protein</fullName>
    </submittedName>
</protein>
<gene>
    <name evidence="2" type="ORF">CLCR_10964</name>
</gene>
<feature type="region of interest" description="Disordered" evidence="1">
    <location>
        <begin position="48"/>
        <end position="146"/>
    </location>
</feature>
<dbReference type="Proteomes" id="UP000094526">
    <property type="component" value="Unassembled WGS sequence"/>
</dbReference>
<dbReference type="AlphaFoldDB" id="A0A1C1CVM7"/>
<organism evidence="2 3">
    <name type="scientific">Cladophialophora carrionii</name>
    <dbReference type="NCBI Taxonomy" id="86049"/>
    <lineage>
        <taxon>Eukaryota</taxon>
        <taxon>Fungi</taxon>
        <taxon>Dikarya</taxon>
        <taxon>Ascomycota</taxon>
        <taxon>Pezizomycotina</taxon>
        <taxon>Eurotiomycetes</taxon>
        <taxon>Chaetothyriomycetidae</taxon>
        <taxon>Chaetothyriales</taxon>
        <taxon>Herpotrichiellaceae</taxon>
        <taxon>Cladophialophora</taxon>
    </lineage>
</organism>
<evidence type="ECO:0000256" key="1">
    <source>
        <dbReference type="SAM" id="MobiDB-lite"/>
    </source>
</evidence>
<dbReference type="VEuPathDB" id="FungiDB:G647_03956"/>
<evidence type="ECO:0000313" key="3">
    <source>
        <dbReference type="Proteomes" id="UP000094526"/>
    </source>
</evidence>
<dbReference type="OrthoDB" id="4141992at2759"/>
<proteinExistence type="predicted"/>
<name>A0A1C1CVM7_9EURO</name>
<reference evidence="3" key="1">
    <citation type="submission" date="2015-07" db="EMBL/GenBank/DDBJ databases">
        <authorList>
            <person name="Teixeira M.M."/>
            <person name="Souza R.C."/>
            <person name="Almeida L.G."/>
            <person name="Vicente V.A."/>
            <person name="de Hoog S."/>
            <person name="Bocca A.L."/>
            <person name="de Almeida S.R."/>
            <person name="Vasconcelos A.T."/>
            <person name="Felipe M.S."/>
        </authorList>
    </citation>
    <scope>NUCLEOTIDE SEQUENCE [LARGE SCALE GENOMIC DNA]</scope>
    <source>
        <strain evidence="3">KSF</strain>
    </source>
</reference>
<accession>A0A1C1CVM7</accession>